<keyword evidence="4" id="KW-0808">Transferase</keyword>
<keyword evidence="5" id="KW-0479">Metal-binding</keyword>
<evidence type="ECO:0000256" key="12">
    <source>
        <dbReference type="ARBA" id="ARBA00023242"/>
    </source>
</evidence>
<comment type="subcellular location">
    <subcellularLocation>
        <location evidence="2">Nucleus</location>
    </subcellularLocation>
</comment>
<dbReference type="GO" id="GO:0031490">
    <property type="term" value="F:chromatin DNA binding"/>
    <property type="evidence" value="ECO:0007669"/>
    <property type="project" value="TreeGrafter"/>
</dbReference>
<dbReference type="CDD" id="cd15614">
    <property type="entry name" value="PHD_HAC_like"/>
    <property type="match status" value="1"/>
</dbReference>
<dbReference type="InterPro" id="IPR036529">
    <property type="entry name" value="KIX_dom_sf"/>
</dbReference>
<evidence type="ECO:0000256" key="10">
    <source>
        <dbReference type="ARBA" id="ARBA00023159"/>
    </source>
</evidence>
<dbReference type="InterPro" id="IPR043145">
    <property type="entry name" value="Znf_ZZ_sf"/>
</dbReference>
<protein>
    <recommendedName>
        <fullName evidence="3">histone acetyltransferase</fullName>
        <ecNumber evidence="3">2.3.1.48</ecNumber>
    </recommendedName>
</protein>
<reference evidence="19" key="1">
    <citation type="submission" date="2021-01" db="EMBL/GenBank/DDBJ databases">
        <authorList>
            <person name="Corre E."/>
            <person name="Pelletier E."/>
            <person name="Niang G."/>
            <person name="Scheremetjew M."/>
            <person name="Finn R."/>
            <person name="Kale V."/>
            <person name="Holt S."/>
            <person name="Cochrane G."/>
            <person name="Meng A."/>
            <person name="Brown T."/>
            <person name="Cohen L."/>
        </authorList>
    </citation>
    <scope>NUCLEOTIDE SEQUENCE</scope>
    <source>
        <strain evidence="19">SAG 11-49</strain>
    </source>
</reference>
<dbReference type="SMART" id="SM01250">
    <property type="entry name" value="KAT11"/>
    <property type="match status" value="1"/>
</dbReference>
<dbReference type="GO" id="GO:0000123">
    <property type="term" value="C:histone acetyltransferase complex"/>
    <property type="evidence" value="ECO:0007669"/>
    <property type="project" value="TreeGrafter"/>
</dbReference>
<feature type="region of interest" description="Disordered" evidence="16">
    <location>
        <begin position="95"/>
        <end position="194"/>
    </location>
</feature>
<evidence type="ECO:0000313" key="19">
    <source>
        <dbReference type="EMBL" id="CAD8681835.1"/>
    </source>
</evidence>
<dbReference type="Gene3D" id="3.30.40.10">
    <property type="entry name" value="Zinc/RING finger domain, C3HC4 (zinc finger)"/>
    <property type="match status" value="1"/>
</dbReference>
<dbReference type="InterPro" id="IPR031162">
    <property type="entry name" value="CBP_P300_HAT"/>
</dbReference>
<dbReference type="SUPFAM" id="SSF57933">
    <property type="entry name" value="TAZ domain"/>
    <property type="match status" value="2"/>
</dbReference>
<keyword evidence="10" id="KW-0010">Activator</keyword>
<dbReference type="PROSITE" id="PS01357">
    <property type="entry name" value="ZF_ZZ_1"/>
    <property type="match status" value="1"/>
</dbReference>
<evidence type="ECO:0000256" key="6">
    <source>
        <dbReference type="ARBA" id="ARBA00022771"/>
    </source>
</evidence>
<feature type="region of interest" description="Disordered" evidence="16">
    <location>
        <begin position="332"/>
        <end position="383"/>
    </location>
</feature>
<evidence type="ECO:0000256" key="4">
    <source>
        <dbReference type="ARBA" id="ARBA00022679"/>
    </source>
</evidence>
<dbReference type="InterPro" id="IPR035898">
    <property type="entry name" value="TAZ_dom_sf"/>
</dbReference>
<keyword evidence="11" id="KW-0804">Transcription</keyword>
<dbReference type="PANTHER" id="PTHR13808:SF1">
    <property type="entry name" value="HISTONE ACETYLTRANSFERASE"/>
    <property type="match status" value="1"/>
</dbReference>
<feature type="region of interest" description="Disordered" evidence="16">
    <location>
        <begin position="475"/>
        <end position="554"/>
    </location>
</feature>
<comment type="function">
    <text evidence="1">Acetyltransferase enzyme. Acetylates histones, giving a specific tag for transcriptional activation.</text>
</comment>
<dbReference type="Gene3D" id="3.30.60.90">
    <property type="match status" value="1"/>
</dbReference>
<dbReference type="GO" id="GO:0005667">
    <property type="term" value="C:transcription regulator complex"/>
    <property type="evidence" value="ECO:0007669"/>
    <property type="project" value="TreeGrafter"/>
</dbReference>
<dbReference type="SMART" id="SM00291">
    <property type="entry name" value="ZnF_ZZ"/>
    <property type="match status" value="1"/>
</dbReference>
<keyword evidence="7" id="KW-0862">Zinc</keyword>
<keyword evidence="12" id="KW-0539">Nucleus</keyword>
<dbReference type="InterPro" id="IPR013178">
    <property type="entry name" value="Histone_AcTrfase_Rtt109/CBP"/>
</dbReference>
<feature type="domain" description="CBP/p300-type HAT" evidence="18">
    <location>
        <begin position="757"/>
        <end position="1235"/>
    </location>
</feature>
<dbReference type="SUPFAM" id="SSF57903">
    <property type="entry name" value="FYVE/PHD zinc finger"/>
    <property type="match status" value="1"/>
</dbReference>
<sequence length="1414" mass="157041">MMASNMVPTGPVPPGPGPARWQNPQEDQASRQQMTQEIMQVFSKKKGNGLQNWGSRLHEFVRRLEQQLYTSARSKAEYMDLSTLELRLQAVARNMGNRSSNGPQQSMGNSNMQSGLPPGMVPNPGQAPSSHMPNASSGMQFQGQPNAMPSGPMPGFMPTPNLPQGYPAEDATMRGGVSNGAGPGAGSSPMDGGINGMVPTSNTYAGSGMVPNPMMRPNGQRDSGFMGGQLLNGNNNGVNSSQRMSMNGMQPGNMGNGMMPNPQPISQPPGFIPTASTSLPPVPPGMMPVNPGMPQPMMPMGGMPGPGPGSGMMPMGSGMMPVPGGPQFPGMHGGMPPMPPAQAQQNNIPPAPPGDLASMDPTNWGAPPGPGNTENMSDGQKSQYVQKQQRWLLFLRHCAKCRQNEAECQLQSQCKFGKQLWQHILHCANAACEYPRCTSSKDLLKHHQKCQSSNCPICAPVKEYVRKTRMQQQTLQAQQQNSGGAANGMPMAPNGMVPTNAMPGNVGSYPPQQGQQKRSHSMMNGYQQPGMGGMMPVPGGPPPQPPAPSQQYAVPGDDQLQKRARTNGESVISKNTGTSLLETFEATTIKLHKEGIYTAQTAARNAQAQLAVQPNPDDMCKVCGCVKLLYEPPVLYCSQCNLKIKRGQVYYCSPQDAGADYRGCWCHQCYTEAKDRIPLMGSEQGVKKSELTKHKNDTEIEEPWVQCDNCQGWVHQICGLFNKGRNKEDVHYLCPDCLVVGLEMGQRQRIEQRPQAMLEAKDLPHCELSKYLEQRLVMSLDHERQARAAKEGKYVQHVQTAEGLTVRVVNSLMKRCEVKPRFYDEFREEYGYAGEFPYRQRVVILFQNLDGVDVCLFCMYVQEYGEDCPAPNRNCVYLSYLDSVKYFRPELDAVNPNPVPGQPNQKVALRTYVYHQILIGYLAYVKMLGFEQMYIWACPPMQGDDYILYCHPNKQKTPKSDRLRFWYLDMLKQAKSEQIVIHISTLWDTYFPGGRDHRMEKCSATHIPYLEGDFWPGEAENQLSNIIDGQRQANKNSNAKGAAAAARKSGKGKRYGTADSDQLMMEKLGEILGGNMKEDFIVVHLQEVCTFCRTHIPGGQNIYRYHVQGAPKPAAQERKLFDGIPIKLEQGPNVPIAPVTSLQICERCWEEEAHRAKSGATLRLPPGVSPMQMQLERLEPTCKVKDPDGDVENEFFETRQSFLSLCQGNHYQFDTLRRAKHSSMMVLYHIHNPNAPAFASNCNVCSIEMDAGSGFRCTVCPDFDICQKCQATKPHEHPVVQQQARKYDETRMRLTEAERRERNEQLQKTMQLLVHACNCNNPQCGSNSCRKVRQLFQHAVVCQVKVTGGCQMCKKMWCLLNLHSKSCTRSDCPVPRCRELKELRRRQTARQEDKRRMAYAAMLRNQMAGQSGGS</sequence>
<dbReference type="InterPro" id="IPR011011">
    <property type="entry name" value="Znf_FYVE_PHD"/>
</dbReference>
<evidence type="ECO:0000256" key="5">
    <source>
        <dbReference type="ARBA" id="ARBA00022723"/>
    </source>
</evidence>
<dbReference type="PANTHER" id="PTHR13808">
    <property type="entry name" value="CBP/P300-RELATED"/>
    <property type="match status" value="1"/>
</dbReference>
<evidence type="ECO:0000256" key="7">
    <source>
        <dbReference type="ARBA" id="ARBA00022833"/>
    </source>
</evidence>
<feature type="compositionally biased region" description="Pro residues" evidence="16">
    <location>
        <begin position="538"/>
        <end position="548"/>
    </location>
</feature>
<feature type="coiled-coil region" evidence="15">
    <location>
        <begin position="1280"/>
        <end position="1307"/>
    </location>
</feature>
<feature type="compositionally biased region" description="Low complexity" evidence="16">
    <location>
        <begin position="1033"/>
        <end position="1047"/>
    </location>
</feature>
<dbReference type="PROSITE" id="PS01359">
    <property type="entry name" value="ZF_PHD_1"/>
    <property type="match status" value="1"/>
</dbReference>
<feature type="compositionally biased region" description="Polar residues" evidence="16">
    <location>
        <begin position="126"/>
        <end position="147"/>
    </location>
</feature>
<dbReference type="GO" id="GO:0003713">
    <property type="term" value="F:transcription coactivator activity"/>
    <property type="evidence" value="ECO:0007669"/>
    <property type="project" value="TreeGrafter"/>
</dbReference>
<feature type="compositionally biased region" description="Polar residues" evidence="16">
    <location>
        <begin position="372"/>
        <end position="383"/>
    </location>
</feature>
<dbReference type="Pfam" id="PF08214">
    <property type="entry name" value="HAT_KAT11"/>
    <property type="match status" value="1"/>
</dbReference>
<proteinExistence type="predicted"/>
<keyword evidence="8" id="KW-0156">Chromatin regulator</keyword>
<keyword evidence="6" id="KW-0863">Zinc-finger</keyword>
<feature type="domain" description="TAZ-type" evidence="17">
    <location>
        <begin position="1299"/>
        <end position="1380"/>
    </location>
</feature>
<evidence type="ECO:0000259" key="18">
    <source>
        <dbReference type="PROSITE" id="PS51727"/>
    </source>
</evidence>
<feature type="region of interest" description="Disordered" evidence="16">
    <location>
        <begin position="1"/>
        <end position="34"/>
    </location>
</feature>
<gene>
    <name evidence="19" type="ORF">CLEI1391_LOCUS10360</name>
</gene>
<dbReference type="PROSITE" id="PS50134">
    <property type="entry name" value="ZF_TAZ"/>
    <property type="match status" value="2"/>
</dbReference>
<dbReference type="GO" id="GO:0008270">
    <property type="term" value="F:zinc ion binding"/>
    <property type="evidence" value="ECO:0007669"/>
    <property type="project" value="UniProtKB-KW"/>
</dbReference>
<evidence type="ECO:0000256" key="13">
    <source>
        <dbReference type="ARBA" id="ARBA00023315"/>
    </source>
</evidence>
<feature type="compositionally biased region" description="Low complexity" evidence="16">
    <location>
        <begin position="522"/>
        <end position="537"/>
    </location>
</feature>
<dbReference type="SUPFAM" id="SSF57850">
    <property type="entry name" value="RING/U-box"/>
    <property type="match status" value="1"/>
</dbReference>
<dbReference type="GO" id="GO:0004402">
    <property type="term" value="F:histone acetyltransferase activity"/>
    <property type="evidence" value="ECO:0007669"/>
    <property type="project" value="InterPro"/>
</dbReference>
<dbReference type="InterPro" id="IPR000197">
    <property type="entry name" value="Znf_TAZ"/>
</dbReference>
<feature type="compositionally biased region" description="Polar residues" evidence="16">
    <location>
        <begin position="96"/>
        <end position="114"/>
    </location>
</feature>
<evidence type="ECO:0000256" key="1">
    <source>
        <dbReference type="ARBA" id="ARBA00002581"/>
    </source>
</evidence>
<comment type="catalytic activity">
    <reaction evidence="14">
        <text>L-lysyl-[protein] + acetyl-CoA = N(6)-acetyl-L-lysyl-[protein] + CoA + H(+)</text>
        <dbReference type="Rhea" id="RHEA:45948"/>
        <dbReference type="Rhea" id="RHEA-COMP:9752"/>
        <dbReference type="Rhea" id="RHEA-COMP:10731"/>
        <dbReference type="ChEBI" id="CHEBI:15378"/>
        <dbReference type="ChEBI" id="CHEBI:29969"/>
        <dbReference type="ChEBI" id="CHEBI:57287"/>
        <dbReference type="ChEBI" id="CHEBI:57288"/>
        <dbReference type="ChEBI" id="CHEBI:61930"/>
        <dbReference type="EC" id="2.3.1.48"/>
    </reaction>
</comment>
<feature type="region of interest" description="Disordered" evidence="16">
    <location>
        <begin position="1033"/>
        <end position="1057"/>
    </location>
</feature>
<organism evidence="19">
    <name type="scientific">Chlamydomonas leiostraca</name>
    <dbReference type="NCBI Taxonomy" id="1034604"/>
    <lineage>
        <taxon>Eukaryota</taxon>
        <taxon>Viridiplantae</taxon>
        <taxon>Chlorophyta</taxon>
        <taxon>core chlorophytes</taxon>
        <taxon>Chlorophyceae</taxon>
        <taxon>CS clade</taxon>
        <taxon>Chlamydomonadales</taxon>
        <taxon>Chlamydomonadaceae</taxon>
        <taxon>Chlamydomonas</taxon>
    </lineage>
</organism>
<keyword evidence="13" id="KW-0012">Acyltransferase</keyword>
<accession>A0A7S0WSG0</accession>
<evidence type="ECO:0000256" key="8">
    <source>
        <dbReference type="ARBA" id="ARBA00022853"/>
    </source>
</evidence>
<dbReference type="Gene3D" id="1.20.1020.10">
    <property type="entry name" value="TAZ domain"/>
    <property type="match status" value="2"/>
</dbReference>
<dbReference type="InterPro" id="IPR019786">
    <property type="entry name" value="Zinc_finger_PHD-type_CS"/>
</dbReference>
<keyword evidence="15" id="KW-0175">Coiled coil</keyword>
<dbReference type="SMART" id="SM00551">
    <property type="entry name" value="ZnF_TAZ"/>
    <property type="match status" value="2"/>
</dbReference>
<dbReference type="EC" id="2.3.1.48" evidence="3"/>
<dbReference type="GO" id="GO:0005634">
    <property type="term" value="C:nucleus"/>
    <property type="evidence" value="ECO:0007669"/>
    <property type="project" value="UniProtKB-SubCell"/>
</dbReference>
<dbReference type="Gene3D" id="1.10.246.20">
    <property type="entry name" value="Coactivator CBP, KIX domain"/>
    <property type="match status" value="1"/>
</dbReference>
<evidence type="ECO:0000256" key="16">
    <source>
        <dbReference type="SAM" id="MobiDB-lite"/>
    </source>
</evidence>
<feature type="compositionally biased region" description="Low complexity" evidence="16">
    <location>
        <begin position="475"/>
        <end position="488"/>
    </location>
</feature>
<dbReference type="EMBL" id="HBFB01018433">
    <property type="protein sequence ID" value="CAD8681835.1"/>
    <property type="molecule type" value="Transcribed_RNA"/>
</dbReference>
<evidence type="ECO:0000259" key="17">
    <source>
        <dbReference type="PROSITE" id="PS50134"/>
    </source>
</evidence>
<dbReference type="InterPro" id="IPR013083">
    <property type="entry name" value="Znf_RING/FYVE/PHD"/>
</dbReference>
<feature type="domain" description="TAZ-type" evidence="17">
    <location>
        <begin position="378"/>
        <end position="461"/>
    </location>
</feature>
<dbReference type="Pfam" id="PF00569">
    <property type="entry name" value="ZZ"/>
    <property type="match status" value="1"/>
</dbReference>
<evidence type="ECO:0000256" key="15">
    <source>
        <dbReference type="SAM" id="Coils"/>
    </source>
</evidence>
<name>A0A7S0WSG0_9CHLO</name>
<evidence type="ECO:0000256" key="14">
    <source>
        <dbReference type="ARBA" id="ARBA00048017"/>
    </source>
</evidence>
<dbReference type="InterPro" id="IPR000433">
    <property type="entry name" value="Znf_ZZ"/>
</dbReference>
<dbReference type="Pfam" id="PF02135">
    <property type="entry name" value="zf-TAZ"/>
    <property type="match status" value="2"/>
</dbReference>
<evidence type="ECO:0000256" key="9">
    <source>
        <dbReference type="ARBA" id="ARBA00023015"/>
    </source>
</evidence>
<dbReference type="PROSITE" id="PS51727">
    <property type="entry name" value="CBP_P300_HAT"/>
    <property type="match status" value="1"/>
</dbReference>
<evidence type="ECO:0000256" key="2">
    <source>
        <dbReference type="ARBA" id="ARBA00004123"/>
    </source>
</evidence>
<dbReference type="GO" id="GO:0045944">
    <property type="term" value="P:positive regulation of transcription by RNA polymerase II"/>
    <property type="evidence" value="ECO:0007669"/>
    <property type="project" value="TreeGrafter"/>
</dbReference>
<feature type="compositionally biased region" description="Polar residues" evidence="16">
    <location>
        <begin position="22"/>
        <end position="34"/>
    </location>
</feature>
<evidence type="ECO:0000256" key="3">
    <source>
        <dbReference type="ARBA" id="ARBA00013184"/>
    </source>
</evidence>
<feature type="compositionally biased region" description="Pro residues" evidence="16">
    <location>
        <begin position="151"/>
        <end position="161"/>
    </location>
</feature>
<evidence type="ECO:0000256" key="11">
    <source>
        <dbReference type="ARBA" id="ARBA00023163"/>
    </source>
</evidence>
<keyword evidence="9" id="KW-0805">Transcription regulation</keyword>